<keyword evidence="2" id="KW-1185">Reference proteome</keyword>
<evidence type="ECO:0000313" key="2">
    <source>
        <dbReference type="Proteomes" id="UP000503349"/>
    </source>
</evidence>
<sequence length="88" mass="9536">MVSGLPTNLSWVDTKGAADSRRLSESFHLGGHPVDSLGEPYVSSASSQQQYQDHGALLPYHANEAVIQATCRAADRRERLTSCLMGPH</sequence>
<dbReference type="AlphaFoldDB" id="A0A6G1QQF0"/>
<organism evidence="1 2">
    <name type="scientific">Channa argus</name>
    <name type="common">Northern snakehead</name>
    <name type="synonym">Ophicephalus argus</name>
    <dbReference type="NCBI Taxonomy" id="215402"/>
    <lineage>
        <taxon>Eukaryota</taxon>
        <taxon>Metazoa</taxon>
        <taxon>Chordata</taxon>
        <taxon>Craniata</taxon>
        <taxon>Vertebrata</taxon>
        <taxon>Euteleostomi</taxon>
        <taxon>Actinopterygii</taxon>
        <taxon>Neopterygii</taxon>
        <taxon>Teleostei</taxon>
        <taxon>Neoteleostei</taxon>
        <taxon>Acanthomorphata</taxon>
        <taxon>Anabantaria</taxon>
        <taxon>Anabantiformes</taxon>
        <taxon>Channoidei</taxon>
        <taxon>Channidae</taxon>
        <taxon>Channa</taxon>
    </lineage>
</organism>
<proteinExistence type="predicted"/>
<dbReference type="Proteomes" id="UP000503349">
    <property type="component" value="Chromosome 20"/>
</dbReference>
<reference evidence="1 2" key="1">
    <citation type="submission" date="2019-02" db="EMBL/GenBank/DDBJ databases">
        <title>Opniocepnalus argus genome.</title>
        <authorList>
            <person name="Zhou C."/>
            <person name="Xiao S."/>
        </authorList>
    </citation>
    <scope>NUCLEOTIDE SEQUENCE [LARGE SCALE GENOMIC DNA]</scope>
    <source>
        <strain evidence="1">OARG1902GOOAL</strain>
        <tissue evidence="1">Muscle</tissue>
    </source>
</reference>
<protein>
    <submittedName>
        <fullName evidence="1">Uncharacterized protein</fullName>
    </submittedName>
</protein>
<name>A0A6G1QQF0_CHAAH</name>
<reference evidence="2" key="2">
    <citation type="submission" date="2019-02" db="EMBL/GenBank/DDBJ databases">
        <title>Opniocepnalus argus Var Kimnra genome.</title>
        <authorList>
            <person name="Zhou C."/>
            <person name="Xiao S."/>
        </authorList>
    </citation>
    <scope>NUCLEOTIDE SEQUENCE [LARGE SCALE GENOMIC DNA]</scope>
</reference>
<accession>A0A6G1QQF0</accession>
<dbReference type="EMBL" id="CM015731">
    <property type="protein sequence ID" value="KAF3704697.1"/>
    <property type="molecule type" value="Genomic_DNA"/>
</dbReference>
<gene>
    <name evidence="1" type="ORF">EXN66_Car020387</name>
</gene>
<evidence type="ECO:0000313" key="1">
    <source>
        <dbReference type="EMBL" id="KAF3704697.1"/>
    </source>
</evidence>